<dbReference type="InterPro" id="IPR043129">
    <property type="entry name" value="ATPase_NBD"/>
</dbReference>
<name>A0A939KLM6_9MICC</name>
<dbReference type="InterPro" id="IPR002731">
    <property type="entry name" value="ATPase_BadF"/>
</dbReference>
<dbReference type="Gene3D" id="3.30.420.40">
    <property type="match status" value="2"/>
</dbReference>
<dbReference type="Proteomes" id="UP000664164">
    <property type="component" value="Unassembled WGS sequence"/>
</dbReference>
<gene>
    <name evidence="2" type="ORF">J1902_04855</name>
</gene>
<comment type="caution">
    <text evidence="2">The sequence shown here is derived from an EMBL/GenBank/DDBJ whole genome shotgun (WGS) entry which is preliminary data.</text>
</comment>
<sequence>MLCSSFRGASSYSVHVNNARNILPAATPSAVEQGVVEPGTSAVTGTVIGIDIGGTKTHGVRFEDGVPVRDESTGSSNVQNVSREVAAANLAALFGMIGGGSVDEVYAGAGGIDTEEDAQALAALISPHVSGARVTVVHDSRLLLAAGGASTGVAVIGGTGSAAWGRNDDGDEARAGGWGYLLGDEGSGYWLGREAVRHSLRRMNRKLKADELTTALLESCGIDGPDKLIALFHSPDTGRRFWAQQARLVVEAAAAGHEASNRLVEQAGRDLADLAAQVVRQLGIAGPVILGGGLGMNVPALQDSFRAGLEAQGIADVRVLDQEPVFGVLQLVAEQRG</sequence>
<dbReference type="InterPro" id="IPR052519">
    <property type="entry name" value="Euk-type_GlcNAc_Kinase"/>
</dbReference>
<proteinExistence type="predicted"/>
<keyword evidence="3" id="KW-1185">Reference proteome</keyword>
<dbReference type="PANTHER" id="PTHR43190">
    <property type="entry name" value="N-ACETYL-D-GLUCOSAMINE KINASE"/>
    <property type="match status" value="1"/>
</dbReference>
<organism evidence="2 3">
    <name type="scientific">Arthrobacter cavernae</name>
    <dbReference type="NCBI Taxonomy" id="2817681"/>
    <lineage>
        <taxon>Bacteria</taxon>
        <taxon>Bacillati</taxon>
        <taxon>Actinomycetota</taxon>
        <taxon>Actinomycetes</taxon>
        <taxon>Micrococcales</taxon>
        <taxon>Micrococcaceae</taxon>
        <taxon>Arthrobacter</taxon>
    </lineage>
</organism>
<dbReference type="AlphaFoldDB" id="A0A939KLM6"/>
<accession>A0A939KLM6</accession>
<dbReference type="EMBL" id="JAFNLL010000007">
    <property type="protein sequence ID" value="MBO1267316.1"/>
    <property type="molecule type" value="Genomic_DNA"/>
</dbReference>
<evidence type="ECO:0000313" key="2">
    <source>
        <dbReference type="EMBL" id="MBO1267316.1"/>
    </source>
</evidence>
<dbReference type="PANTHER" id="PTHR43190:SF3">
    <property type="entry name" value="N-ACETYL-D-GLUCOSAMINE KINASE"/>
    <property type="match status" value="1"/>
</dbReference>
<dbReference type="Pfam" id="PF01869">
    <property type="entry name" value="BcrAD_BadFG"/>
    <property type="match status" value="1"/>
</dbReference>
<protein>
    <submittedName>
        <fullName evidence="2">ATPase</fullName>
    </submittedName>
</protein>
<feature type="domain" description="ATPase BadF/BadG/BcrA/BcrD type" evidence="1">
    <location>
        <begin position="48"/>
        <end position="300"/>
    </location>
</feature>
<reference evidence="2" key="1">
    <citation type="submission" date="2021-03" db="EMBL/GenBank/DDBJ databases">
        <title>A new species, PO-11, isolated from a karst cave deposit.</title>
        <authorList>
            <person name="Zhaoxiaoyong W."/>
        </authorList>
    </citation>
    <scope>NUCLEOTIDE SEQUENCE</scope>
    <source>
        <strain evidence="2">PO-11</strain>
    </source>
</reference>
<evidence type="ECO:0000259" key="1">
    <source>
        <dbReference type="Pfam" id="PF01869"/>
    </source>
</evidence>
<dbReference type="SUPFAM" id="SSF53067">
    <property type="entry name" value="Actin-like ATPase domain"/>
    <property type="match status" value="2"/>
</dbReference>
<dbReference type="CDD" id="cd24007">
    <property type="entry name" value="ASKHA_NBD_eukNAGK-like"/>
    <property type="match status" value="1"/>
</dbReference>
<evidence type="ECO:0000313" key="3">
    <source>
        <dbReference type="Proteomes" id="UP000664164"/>
    </source>
</evidence>